<proteinExistence type="predicted"/>
<dbReference type="EMBL" id="JBAMIC010000013">
    <property type="protein sequence ID" value="KAK7097853.1"/>
    <property type="molecule type" value="Genomic_DNA"/>
</dbReference>
<evidence type="ECO:0000256" key="1">
    <source>
        <dbReference type="SAM" id="SignalP"/>
    </source>
</evidence>
<dbReference type="InterPro" id="IPR012674">
    <property type="entry name" value="Calycin"/>
</dbReference>
<dbReference type="Proteomes" id="UP001374579">
    <property type="component" value="Unassembled WGS sequence"/>
</dbReference>
<keyword evidence="3" id="KW-1185">Reference proteome</keyword>
<reference evidence="2 3" key="1">
    <citation type="submission" date="2024-02" db="EMBL/GenBank/DDBJ databases">
        <title>Chromosome-scale genome assembly of the rough periwinkle Littorina saxatilis.</title>
        <authorList>
            <person name="De Jode A."/>
            <person name="Faria R."/>
            <person name="Formenti G."/>
            <person name="Sims Y."/>
            <person name="Smith T.P."/>
            <person name="Tracey A."/>
            <person name="Wood J.M.D."/>
            <person name="Zagrodzka Z.B."/>
            <person name="Johannesson K."/>
            <person name="Butlin R.K."/>
            <person name="Leder E.H."/>
        </authorList>
    </citation>
    <scope>NUCLEOTIDE SEQUENCE [LARGE SCALE GENOMIC DNA]</scope>
    <source>
        <strain evidence="2">Snail1</strain>
        <tissue evidence="2">Muscle</tissue>
    </source>
</reference>
<feature type="signal peptide" evidence="1">
    <location>
        <begin position="1"/>
        <end position="30"/>
    </location>
</feature>
<keyword evidence="1" id="KW-0732">Signal</keyword>
<protein>
    <submittedName>
        <fullName evidence="2">Uncharacterized protein</fullName>
    </submittedName>
</protein>
<dbReference type="AlphaFoldDB" id="A0AAN9B2D1"/>
<dbReference type="GO" id="GO:0008289">
    <property type="term" value="F:lipid binding"/>
    <property type="evidence" value="ECO:0007669"/>
    <property type="project" value="UniProtKB-KW"/>
</dbReference>
<name>A0AAN9B2D1_9CAEN</name>
<sequence length="247" mass="28138">MRGCCRSPVGLQLLLFLVVVVTFCARRVTGLSHCTPWEIRSMPKVDYSQLSGDWCLVGRHDVGRVTEELWNAQIHINITRRQDVYSKDERMPPWFNFPYGCCIFYLDYFGGNIRGDQCIGKKYMWGAALDSQPGMFKHKLVGMPHYSMLYVLDTDYVDFAVIAHCTSAVAADFKFYCSVFNLFLLKRQSPSTHVDVVRAFDTSTTKNMLEKACKGDVWFKSVINTVPVCQRSSVKFTTPGVYEIGSL</sequence>
<organism evidence="2 3">
    <name type="scientific">Littorina saxatilis</name>
    <dbReference type="NCBI Taxonomy" id="31220"/>
    <lineage>
        <taxon>Eukaryota</taxon>
        <taxon>Metazoa</taxon>
        <taxon>Spiralia</taxon>
        <taxon>Lophotrochozoa</taxon>
        <taxon>Mollusca</taxon>
        <taxon>Gastropoda</taxon>
        <taxon>Caenogastropoda</taxon>
        <taxon>Littorinimorpha</taxon>
        <taxon>Littorinoidea</taxon>
        <taxon>Littorinidae</taxon>
        <taxon>Littorina</taxon>
    </lineage>
</organism>
<dbReference type="Gene3D" id="2.40.128.20">
    <property type="match status" value="1"/>
</dbReference>
<evidence type="ECO:0000313" key="2">
    <source>
        <dbReference type="EMBL" id="KAK7097853.1"/>
    </source>
</evidence>
<comment type="caution">
    <text evidence="2">The sequence shown here is derived from an EMBL/GenBank/DDBJ whole genome shotgun (WGS) entry which is preliminary data.</text>
</comment>
<dbReference type="SUPFAM" id="SSF50814">
    <property type="entry name" value="Lipocalins"/>
    <property type="match status" value="1"/>
</dbReference>
<gene>
    <name evidence="2" type="ORF">V1264_004772</name>
</gene>
<feature type="chain" id="PRO_5042932073" evidence="1">
    <location>
        <begin position="31"/>
        <end position="247"/>
    </location>
</feature>
<evidence type="ECO:0000313" key="3">
    <source>
        <dbReference type="Proteomes" id="UP001374579"/>
    </source>
</evidence>
<accession>A0AAN9B2D1</accession>